<dbReference type="Pfam" id="PF03982">
    <property type="entry name" value="DAGAT"/>
    <property type="match status" value="1"/>
</dbReference>
<keyword evidence="4" id="KW-1133">Transmembrane helix</keyword>
<feature type="transmembrane region" description="Helical" evidence="4">
    <location>
        <begin position="62"/>
        <end position="82"/>
    </location>
</feature>
<keyword evidence="6" id="KW-1185">Reference proteome</keyword>
<dbReference type="Proteomes" id="UP001321473">
    <property type="component" value="Unassembled WGS sequence"/>
</dbReference>
<evidence type="ECO:0000256" key="4">
    <source>
        <dbReference type="SAM" id="Phobius"/>
    </source>
</evidence>
<keyword evidence="2" id="KW-0808">Transferase</keyword>
<keyword evidence="4" id="KW-0812">Transmembrane</keyword>
<evidence type="ECO:0000256" key="1">
    <source>
        <dbReference type="ARBA" id="ARBA00005420"/>
    </source>
</evidence>
<organism evidence="5 6">
    <name type="scientific">Amblyomma americanum</name>
    <name type="common">Lone star tick</name>
    <dbReference type="NCBI Taxonomy" id="6943"/>
    <lineage>
        <taxon>Eukaryota</taxon>
        <taxon>Metazoa</taxon>
        <taxon>Ecdysozoa</taxon>
        <taxon>Arthropoda</taxon>
        <taxon>Chelicerata</taxon>
        <taxon>Arachnida</taxon>
        <taxon>Acari</taxon>
        <taxon>Parasitiformes</taxon>
        <taxon>Ixodida</taxon>
        <taxon>Ixodoidea</taxon>
        <taxon>Ixodidae</taxon>
        <taxon>Amblyomminae</taxon>
        <taxon>Amblyomma</taxon>
    </lineage>
</organism>
<proteinExistence type="inferred from homology"/>
<dbReference type="EMBL" id="JARKHS020005914">
    <property type="protein sequence ID" value="KAK8783061.1"/>
    <property type="molecule type" value="Genomic_DNA"/>
</dbReference>
<dbReference type="AlphaFoldDB" id="A0AAQ4F898"/>
<dbReference type="InterPro" id="IPR007130">
    <property type="entry name" value="DAGAT"/>
</dbReference>
<comment type="similarity">
    <text evidence="1">Belongs to the diacylglycerol acyltransferase family.</text>
</comment>
<keyword evidence="3" id="KW-0012">Acyltransferase</keyword>
<keyword evidence="4" id="KW-0472">Membrane</keyword>
<gene>
    <name evidence="5" type="ORF">V5799_015594</name>
</gene>
<evidence type="ECO:0000256" key="2">
    <source>
        <dbReference type="ARBA" id="ARBA00022679"/>
    </source>
</evidence>
<accession>A0AAQ4F898</accession>
<evidence type="ECO:0000256" key="3">
    <source>
        <dbReference type="ARBA" id="ARBA00023315"/>
    </source>
</evidence>
<comment type="caution">
    <text evidence="5">The sequence shown here is derived from an EMBL/GenBank/DDBJ whole genome shotgun (WGS) entry which is preliminary data.</text>
</comment>
<evidence type="ECO:0000313" key="5">
    <source>
        <dbReference type="EMBL" id="KAK8783061.1"/>
    </source>
</evidence>
<protein>
    <submittedName>
        <fullName evidence="5">Uncharacterized protein</fullName>
    </submittedName>
</protein>
<feature type="transmembrane region" description="Helical" evidence="4">
    <location>
        <begin position="94"/>
        <end position="116"/>
    </location>
</feature>
<dbReference type="GO" id="GO:0008374">
    <property type="term" value="F:O-acyltransferase activity"/>
    <property type="evidence" value="ECO:0007669"/>
    <property type="project" value="InterPro"/>
</dbReference>
<name>A0AAQ4F898_AMBAM</name>
<reference evidence="5 6" key="1">
    <citation type="journal article" date="2023" name="Arcadia Sci">
        <title>De novo assembly of a long-read Amblyomma americanum tick genome.</title>
        <authorList>
            <person name="Chou S."/>
            <person name="Poskanzer K.E."/>
            <person name="Rollins M."/>
            <person name="Thuy-Boun P.S."/>
        </authorList>
    </citation>
    <scope>NUCLEOTIDE SEQUENCE [LARGE SCALE GENOMIC DNA]</scope>
    <source>
        <strain evidence="5">F_SG_1</strain>
        <tissue evidence="5">Salivary glands</tissue>
    </source>
</reference>
<sequence length="155" mass="17910">MVTTLTRIPATRSEFIQLTWSRRTSGALISDCSSNATPPQGLPSAERLHELRTVRITNDVRLVLVPGMGMRFLGIEWAPLWLPLHRRLETLAALYFAASFLAAGVACTLLLLYMLLHTRLYPIPLLYAAWLYWDRDICERGGRRNEWARRWTLWK</sequence>
<evidence type="ECO:0000313" key="6">
    <source>
        <dbReference type="Proteomes" id="UP001321473"/>
    </source>
</evidence>